<accession>A0A3R6VHG8</accession>
<dbReference type="Gene3D" id="3.30.300.20">
    <property type="match status" value="1"/>
</dbReference>
<sequence length="85" mass="9496">MATNITDFIKAIVLPLADMKDQVVVTTEEQPDFLVYDLHVSSKDAGRIIGKQGRVAQAIRTIVYSQNHDTTRKIKLNIIPEADSE</sequence>
<dbReference type="AlphaFoldDB" id="A0A3R6VHG8"/>
<keyword evidence="3" id="KW-0133">Cell shape</keyword>
<dbReference type="RefSeq" id="WP_118910097.1">
    <property type="nucleotide sequence ID" value="NZ_QOCS01000005.1"/>
</dbReference>
<keyword evidence="3" id="KW-0961">Cell wall biogenesis/degradation</keyword>
<comment type="caution">
    <text evidence="4">The sequence shown here is derived from an EMBL/GenBank/DDBJ whole genome shotgun (WGS) entry which is preliminary data.</text>
</comment>
<comment type="function">
    <text evidence="3">A probable RNA chaperone. Forms a complex with KhpB which binds to cellular RNA and controls its expression. Plays a role in peptidoglycan (PG) homeostasis and cell length regulation.</text>
</comment>
<dbReference type="GO" id="GO:0003723">
    <property type="term" value="F:RNA binding"/>
    <property type="evidence" value="ECO:0007669"/>
    <property type="project" value="UniProtKB-UniRule"/>
</dbReference>
<comment type="subcellular location">
    <subcellularLocation>
        <location evidence="3">Cytoplasm</location>
    </subcellularLocation>
</comment>
<keyword evidence="3" id="KW-0143">Chaperone</keyword>
<dbReference type="PANTHER" id="PTHR34654">
    <property type="entry name" value="UPF0109 PROTEIN SCO5592"/>
    <property type="match status" value="1"/>
</dbReference>
<dbReference type="EMBL" id="QOCS01000005">
    <property type="protein sequence ID" value="RHW48309.1"/>
    <property type="molecule type" value="Genomic_DNA"/>
</dbReference>
<evidence type="ECO:0000256" key="2">
    <source>
        <dbReference type="ARBA" id="ARBA00022884"/>
    </source>
</evidence>
<keyword evidence="2 3" id="KW-0694">RNA-binding</keyword>
<evidence type="ECO:0000256" key="1">
    <source>
        <dbReference type="ARBA" id="ARBA00022490"/>
    </source>
</evidence>
<dbReference type="Pfam" id="PF13083">
    <property type="entry name" value="KH_KhpA-B"/>
    <property type="match status" value="1"/>
</dbReference>
<evidence type="ECO:0000256" key="3">
    <source>
        <dbReference type="HAMAP-Rule" id="MF_00088"/>
    </source>
</evidence>
<proteinExistence type="inferred from homology"/>
<gene>
    <name evidence="3" type="primary">khpA</name>
    <name evidence="4" type="ORF">DS832_01725</name>
</gene>
<name>A0A3R6VHG8_9LACO</name>
<protein>
    <recommendedName>
        <fullName evidence="3">RNA-binding protein KhpA</fullName>
    </recommendedName>
    <alternativeName>
        <fullName evidence="3">KH-domain protein A</fullName>
    </alternativeName>
</protein>
<organism evidence="4 5">
    <name type="scientific">Bombilactobacillus bombi</name>
    <dbReference type="NCBI Taxonomy" id="1303590"/>
    <lineage>
        <taxon>Bacteria</taxon>
        <taxon>Bacillati</taxon>
        <taxon>Bacillota</taxon>
        <taxon>Bacilli</taxon>
        <taxon>Lactobacillales</taxon>
        <taxon>Lactobacillaceae</taxon>
        <taxon>Bombilactobacillus</taxon>
    </lineage>
</organism>
<dbReference type="Proteomes" id="UP000284822">
    <property type="component" value="Unassembled WGS sequence"/>
</dbReference>
<dbReference type="PANTHER" id="PTHR34654:SF1">
    <property type="entry name" value="RNA-BINDING PROTEIN KHPA"/>
    <property type="match status" value="1"/>
</dbReference>
<dbReference type="GO" id="GO:0071555">
    <property type="term" value="P:cell wall organization"/>
    <property type="evidence" value="ECO:0007669"/>
    <property type="project" value="UniProtKB-KW"/>
</dbReference>
<comment type="subunit">
    <text evidence="3">Forms a complex with KhpB.</text>
</comment>
<dbReference type="GO" id="GO:0009252">
    <property type="term" value="P:peptidoglycan biosynthetic process"/>
    <property type="evidence" value="ECO:0007669"/>
    <property type="project" value="UniProtKB-UniRule"/>
</dbReference>
<comment type="similarity">
    <text evidence="3">Belongs to the KhpA RNA-binding protein family.</text>
</comment>
<dbReference type="GO" id="GO:0005737">
    <property type="term" value="C:cytoplasm"/>
    <property type="evidence" value="ECO:0007669"/>
    <property type="project" value="UniProtKB-SubCell"/>
</dbReference>
<dbReference type="HAMAP" id="MF_00088">
    <property type="entry name" value="KhpA"/>
    <property type="match status" value="1"/>
</dbReference>
<dbReference type="InterPro" id="IPR015946">
    <property type="entry name" value="KH_dom-like_a/b"/>
</dbReference>
<dbReference type="CDD" id="cd22533">
    <property type="entry name" value="KH-II_YlqC-like"/>
    <property type="match status" value="1"/>
</dbReference>
<dbReference type="GO" id="GO:0008360">
    <property type="term" value="P:regulation of cell shape"/>
    <property type="evidence" value="ECO:0007669"/>
    <property type="project" value="UniProtKB-KW"/>
</dbReference>
<keyword evidence="1 3" id="KW-0963">Cytoplasm</keyword>
<dbReference type="InterPro" id="IPR020627">
    <property type="entry name" value="KhpA"/>
</dbReference>
<evidence type="ECO:0000313" key="5">
    <source>
        <dbReference type="Proteomes" id="UP000284822"/>
    </source>
</evidence>
<evidence type="ECO:0000313" key="4">
    <source>
        <dbReference type="EMBL" id="RHW48309.1"/>
    </source>
</evidence>
<reference evidence="4 5" key="1">
    <citation type="submission" date="2018-07" db="EMBL/GenBank/DDBJ databases">
        <title>Genome sequences of six Lactobacillus spp. isolated from bumble bee guts.</title>
        <authorList>
            <person name="Motta E.V.S."/>
            <person name="Moran N.A."/>
        </authorList>
    </citation>
    <scope>NUCLEOTIDE SEQUENCE [LARGE SCALE GENOMIC DNA]</scope>
    <source>
        <strain evidence="4 5">LV-8.1</strain>
    </source>
</reference>